<evidence type="ECO:0000313" key="10">
    <source>
        <dbReference type="Proteomes" id="UP001642482"/>
    </source>
</evidence>
<evidence type="ECO:0000256" key="1">
    <source>
        <dbReference type="ARBA" id="ARBA00004141"/>
    </source>
</evidence>
<feature type="transmembrane region" description="Helical" evidence="7">
    <location>
        <begin position="360"/>
        <end position="378"/>
    </location>
</feature>
<evidence type="ECO:0000256" key="4">
    <source>
        <dbReference type="ARBA" id="ARBA00022989"/>
    </source>
</evidence>
<keyword evidence="2" id="KW-0813">Transport</keyword>
<feature type="transmembrane region" description="Helical" evidence="7">
    <location>
        <begin position="320"/>
        <end position="345"/>
    </location>
</feature>
<keyword evidence="3 7" id="KW-0812">Transmembrane</keyword>
<feature type="transmembrane region" description="Helical" evidence="7">
    <location>
        <begin position="207"/>
        <end position="232"/>
    </location>
</feature>
<evidence type="ECO:0000256" key="3">
    <source>
        <dbReference type="ARBA" id="ARBA00022692"/>
    </source>
</evidence>
<keyword evidence="5 7" id="KW-0472">Membrane</keyword>
<feature type="compositionally biased region" description="Basic and acidic residues" evidence="6">
    <location>
        <begin position="592"/>
        <end position="602"/>
    </location>
</feature>
<accession>A0ABP0AV95</accession>
<name>A0ABP0AV95_9PEZI</name>
<feature type="transmembrane region" description="Helical" evidence="7">
    <location>
        <begin position="238"/>
        <end position="255"/>
    </location>
</feature>
<dbReference type="CDD" id="cd17323">
    <property type="entry name" value="MFS_Tpo1_MDR_like"/>
    <property type="match status" value="1"/>
</dbReference>
<evidence type="ECO:0000256" key="5">
    <source>
        <dbReference type="ARBA" id="ARBA00023136"/>
    </source>
</evidence>
<feature type="region of interest" description="Disordered" evidence="6">
    <location>
        <begin position="20"/>
        <end position="65"/>
    </location>
</feature>
<dbReference type="PANTHER" id="PTHR23502">
    <property type="entry name" value="MAJOR FACILITATOR SUPERFAMILY"/>
    <property type="match status" value="1"/>
</dbReference>
<sequence length="640" mass="70115">MSHLVSSMETISSHDVAASYNEDHPLPAGTESASPVLDHDDNDNDNNTAVNNSRPDGSDPEQLSRVVSGPPYSIFSKNMKRYIIGMVTLTSFISPMTANIYFPALEPIAEDLNVSVGLINLTLTTYMIFQAIAPTVFGDFGDMAGRRPAFIIALSIYMVVNIGLALQDRYAALLILRMLQSAGSSGTLALGYAVVADIAVSAERGKYMGIVGAGINIGPALSPVLGGILAQYLGWRSIFWFCCIVSACLLVPYVLSVPETARNVVGNGSIPPRWFNMTLLDYIHQRRHPVPLSERPQPPNTKIRFPNPLRALYVVFEKDLSLILAFAAIMYVVFIIVVATLSTIFSDIYHLDELQIGLCYLPYGVGCCTASILQGHILDWNYRRTARKIGFVIDYRRGDDLAKFPIERVRILPMAPMVALGVCTVIAYGWVLEYRLPLAVPLVLLFFIGLTIVGGFNVLSTLIMDLYPQAPATAVAAVNLVRCLLGAGVTAFIQAMLDRLGRGWTFTFWALLVMLASPSMLLVLRLGPAWREERRVRLAKKQAQKEEEREARENALGSAIGRSDDHSQAFERGPTSQQEDGDTPAEEVNAYTEKETDNKSQLDRTVTVTTIPPTHAVLRAPGSASGGIKENVQETVSEKQ</sequence>
<feature type="transmembrane region" description="Helical" evidence="7">
    <location>
        <begin position="172"/>
        <end position="195"/>
    </location>
</feature>
<dbReference type="EMBL" id="CAWUHD010000006">
    <property type="protein sequence ID" value="CAK7211194.1"/>
    <property type="molecule type" value="Genomic_DNA"/>
</dbReference>
<comment type="caution">
    <text evidence="9">The sequence shown here is derived from an EMBL/GenBank/DDBJ whole genome shotgun (WGS) entry which is preliminary data.</text>
</comment>
<dbReference type="PRINTS" id="PR01035">
    <property type="entry name" value="TCRTETA"/>
</dbReference>
<dbReference type="InterPro" id="IPR011701">
    <property type="entry name" value="MFS"/>
</dbReference>
<dbReference type="InterPro" id="IPR036259">
    <property type="entry name" value="MFS_trans_sf"/>
</dbReference>
<dbReference type="SUPFAM" id="SSF103473">
    <property type="entry name" value="MFS general substrate transporter"/>
    <property type="match status" value="1"/>
</dbReference>
<evidence type="ECO:0000256" key="2">
    <source>
        <dbReference type="ARBA" id="ARBA00022448"/>
    </source>
</evidence>
<dbReference type="PANTHER" id="PTHR23502:SF51">
    <property type="entry name" value="QUINIDINE RESISTANCE PROTEIN 1-RELATED"/>
    <property type="match status" value="1"/>
</dbReference>
<feature type="region of interest" description="Disordered" evidence="6">
    <location>
        <begin position="541"/>
        <end position="640"/>
    </location>
</feature>
<evidence type="ECO:0000313" key="9">
    <source>
        <dbReference type="EMBL" id="CAK7211194.1"/>
    </source>
</evidence>
<comment type="subcellular location">
    <subcellularLocation>
        <location evidence="1">Membrane</location>
        <topology evidence="1">Multi-pass membrane protein</topology>
    </subcellularLocation>
</comment>
<feature type="transmembrane region" description="Helical" evidence="7">
    <location>
        <begin position="411"/>
        <end position="432"/>
    </location>
</feature>
<feature type="transmembrane region" description="Helical" evidence="7">
    <location>
        <begin position="149"/>
        <end position="166"/>
    </location>
</feature>
<dbReference type="Gene3D" id="1.20.1250.20">
    <property type="entry name" value="MFS general substrate transporter like domains"/>
    <property type="match status" value="1"/>
</dbReference>
<feature type="transmembrane region" description="Helical" evidence="7">
    <location>
        <begin position="506"/>
        <end position="527"/>
    </location>
</feature>
<feature type="transmembrane region" description="Helical" evidence="7">
    <location>
        <begin position="114"/>
        <end position="137"/>
    </location>
</feature>
<feature type="transmembrane region" description="Helical" evidence="7">
    <location>
        <begin position="438"/>
        <end position="459"/>
    </location>
</feature>
<feature type="transmembrane region" description="Helical" evidence="7">
    <location>
        <begin position="471"/>
        <end position="494"/>
    </location>
</feature>
<organism evidence="9 10">
    <name type="scientific">Sporothrix eucalyptigena</name>
    <dbReference type="NCBI Taxonomy" id="1812306"/>
    <lineage>
        <taxon>Eukaryota</taxon>
        <taxon>Fungi</taxon>
        <taxon>Dikarya</taxon>
        <taxon>Ascomycota</taxon>
        <taxon>Pezizomycotina</taxon>
        <taxon>Sordariomycetes</taxon>
        <taxon>Sordariomycetidae</taxon>
        <taxon>Ophiostomatales</taxon>
        <taxon>Ophiostomataceae</taxon>
        <taxon>Sporothrix</taxon>
    </lineage>
</organism>
<dbReference type="InterPro" id="IPR001958">
    <property type="entry name" value="Tet-R_TetA/multi-R_MdtG-like"/>
</dbReference>
<feature type="domain" description="Major facilitator superfamily (MFS) profile" evidence="8">
    <location>
        <begin position="83"/>
        <end position="531"/>
    </location>
</feature>
<dbReference type="Gene3D" id="1.20.1720.10">
    <property type="entry name" value="Multidrug resistance protein D"/>
    <property type="match status" value="1"/>
</dbReference>
<dbReference type="Pfam" id="PF07690">
    <property type="entry name" value="MFS_1"/>
    <property type="match status" value="1"/>
</dbReference>
<gene>
    <name evidence="9" type="ORF">SEUCBS140593_001086</name>
</gene>
<reference evidence="9 10" key="1">
    <citation type="submission" date="2024-01" db="EMBL/GenBank/DDBJ databases">
        <authorList>
            <person name="Allen C."/>
            <person name="Tagirdzhanova G."/>
        </authorList>
    </citation>
    <scope>NUCLEOTIDE SEQUENCE [LARGE SCALE GENOMIC DNA]</scope>
</reference>
<evidence type="ECO:0000256" key="6">
    <source>
        <dbReference type="SAM" id="MobiDB-lite"/>
    </source>
</evidence>
<dbReference type="PROSITE" id="PS50850">
    <property type="entry name" value="MFS"/>
    <property type="match status" value="1"/>
</dbReference>
<feature type="transmembrane region" description="Helical" evidence="7">
    <location>
        <begin position="82"/>
        <end position="102"/>
    </location>
</feature>
<evidence type="ECO:0000259" key="8">
    <source>
        <dbReference type="PROSITE" id="PS50850"/>
    </source>
</evidence>
<dbReference type="InterPro" id="IPR020846">
    <property type="entry name" value="MFS_dom"/>
</dbReference>
<dbReference type="Proteomes" id="UP001642482">
    <property type="component" value="Unassembled WGS sequence"/>
</dbReference>
<evidence type="ECO:0000256" key="7">
    <source>
        <dbReference type="SAM" id="Phobius"/>
    </source>
</evidence>
<feature type="compositionally biased region" description="Polar residues" evidence="6">
    <location>
        <begin position="603"/>
        <end position="612"/>
    </location>
</feature>
<protein>
    <recommendedName>
        <fullName evidence="8">Major facilitator superfamily (MFS) profile domain-containing protein</fullName>
    </recommendedName>
</protein>
<keyword evidence="10" id="KW-1185">Reference proteome</keyword>
<feature type="compositionally biased region" description="Basic and acidic residues" evidence="6">
    <location>
        <begin position="543"/>
        <end position="553"/>
    </location>
</feature>
<keyword evidence="4 7" id="KW-1133">Transmembrane helix</keyword>
<proteinExistence type="predicted"/>